<keyword evidence="1" id="KW-0732">Signal</keyword>
<feature type="signal peptide" evidence="1">
    <location>
        <begin position="1"/>
        <end position="25"/>
    </location>
</feature>
<name>A0A1S1WYW3_9NEIS</name>
<dbReference type="OrthoDB" id="9796567at2"/>
<dbReference type="STRING" id="1903179.BI347_02320"/>
<gene>
    <name evidence="3" type="ORF">BI344_02685</name>
    <name evidence="2" type="ORF">BI347_02320</name>
</gene>
<dbReference type="Proteomes" id="UP000180088">
    <property type="component" value="Unassembled WGS sequence"/>
</dbReference>
<proteinExistence type="predicted"/>
<dbReference type="EMBL" id="MKCS01000001">
    <property type="protein sequence ID" value="OHX12462.1"/>
    <property type="molecule type" value="Genomic_DNA"/>
</dbReference>
<comment type="caution">
    <text evidence="2">The sequence shown here is derived from an EMBL/GenBank/DDBJ whole genome shotgun (WGS) entry which is preliminary data.</text>
</comment>
<feature type="chain" id="PRO_5010192915" description="DUF3106 domain-containing protein" evidence="1">
    <location>
        <begin position="26"/>
        <end position="133"/>
    </location>
</feature>
<organism evidence="2 4">
    <name type="scientific">Chromobacterium sphagni</name>
    <dbReference type="NCBI Taxonomy" id="1903179"/>
    <lineage>
        <taxon>Bacteria</taxon>
        <taxon>Pseudomonadati</taxon>
        <taxon>Pseudomonadota</taxon>
        <taxon>Betaproteobacteria</taxon>
        <taxon>Neisseriales</taxon>
        <taxon>Chromobacteriaceae</taxon>
        <taxon>Chromobacterium</taxon>
    </lineage>
</organism>
<dbReference type="Proteomes" id="UP000180280">
    <property type="component" value="Unassembled WGS sequence"/>
</dbReference>
<evidence type="ECO:0000256" key="1">
    <source>
        <dbReference type="SAM" id="SignalP"/>
    </source>
</evidence>
<evidence type="ECO:0000313" key="3">
    <source>
        <dbReference type="EMBL" id="OHX21454.1"/>
    </source>
</evidence>
<keyword evidence="5" id="KW-1185">Reference proteome</keyword>
<evidence type="ECO:0000313" key="2">
    <source>
        <dbReference type="EMBL" id="OHX12462.1"/>
    </source>
</evidence>
<reference evidence="4 5" key="1">
    <citation type="submission" date="2016-09" db="EMBL/GenBank/DDBJ databases">
        <title>Chromobacterium muskegensis sp. nov., an insecticidal bacterium isolated from Sphagnum bogs.</title>
        <authorList>
            <person name="Sparks M.E."/>
            <person name="Blackburn M.B."/>
            <person name="Gundersen-Rindal D.E."/>
            <person name="Mitchell A."/>
            <person name="Farrar R."/>
            <person name="Kuhar D."/>
        </authorList>
    </citation>
    <scope>NUCLEOTIDE SEQUENCE [LARGE SCALE GENOMIC DNA]</scope>
    <source>
        <strain evidence="3 5">14B-1</strain>
        <strain evidence="2 4">37-2</strain>
    </source>
</reference>
<evidence type="ECO:0008006" key="6">
    <source>
        <dbReference type="Google" id="ProtNLM"/>
    </source>
</evidence>
<protein>
    <recommendedName>
        <fullName evidence="6">DUF3106 domain-containing protein</fullName>
    </recommendedName>
</protein>
<accession>A0A1S1WYW3</accession>
<evidence type="ECO:0000313" key="5">
    <source>
        <dbReference type="Proteomes" id="UP000180280"/>
    </source>
</evidence>
<dbReference type="EMBL" id="MKCT01000001">
    <property type="protein sequence ID" value="OHX21454.1"/>
    <property type="molecule type" value="Genomic_DNA"/>
</dbReference>
<dbReference type="AlphaFoldDB" id="A0A1S1WYW3"/>
<dbReference type="InterPro" id="IPR021455">
    <property type="entry name" value="DUF3106"/>
</dbReference>
<dbReference type="RefSeq" id="WP_071111410.1">
    <property type="nucleotide sequence ID" value="NZ_MKCS01000001.1"/>
</dbReference>
<evidence type="ECO:0000313" key="4">
    <source>
        <dbReference type="Proteomes" id="UP000180088"/>
    </source>
</evidence>
<dbReference type="Pfam" id="PF11304">
    <property type="entry name" value="DUF3106"/>
    <property type="match status" value="1"/>
</dbReference>
<sequence>MNKARRLACALLSLSSLLVPQSSHASPPADPLWDQLNSEQQQVLSPLAAEWNRYAPDKKRNLLAIVPRFIGLPPQQQQRVRQKLKTWSELSQPQRDQIRANWKKLQQLPPEQRELVMRRLRERSAIPEASQTK</sequence>